<dbReference type="Gene3D" id="2.60.40.10">
    <property type="entry name" value="Immunoglobulins"/>
    <property type="match status" value="3"/>
</dbReference>
<organism evidence="1 2">
    <name type="scientific">Marivirga aurantiaca</name>
    <dbReference type="NCBI Taxonomy" id="2802615"/>
    <lineage>
        <taxon>Bacteria</taxon>
        <taxon>Pseudomonadati</taxon>
        <taxon>Bacteroidota</taxon>
        <taxon>Cytophagia</taxon>
        <taxon>Cytophagales</taxon>
        <taxon>Marivirgaceae</taxon>
        <taxon>Marivirga</taxon>
    </lineage>
</organism>
<dbReference type="InterPro" id="IPR013783">
    <property type="entry name" value="Ig-like_fold"/>
</dbReference>
<gene>
    <name evidence="1" type="ORF">JKA74_06275</name>
</gene>
<dbReference type="Proteomes" id="UP000611723">
    <property type="component" value="Unassembled WGS sequence"/>
</dbReference>
<evidence type="ECO:0000313" key="1">
    <source>
        <dbReference type="EMBL" id="MBK6264638.1"/>
    </source>
</evidence>
<name>A0A934WWY5_9BACT</name>
<dbReference type="InterPro" id="IPR011467">
    <property type="entry name" value="DUF1573"/>
</dbReference>
<protein>
    <submittedName>
        <fullName evidence="1">DUF1573 domain-containing protein</fullName>
    </submittedName>
</protein>
<accession>A0A934WWY5</accession>
<dbReference type="EMBL" id="JAEQBW010000002">
    <property type="protein sequence ID" value="MBK6264638.1"/>
    <property type="molecule type" value="Genomic_DNA"/>
</dbReference>
<dbReference type="Pfam" id="PF07610">
    <property type="entry name" value="DUF1573"/>
    <property type="match status" value="3"/>
</dbReference>
<evidence type="ECO:0000313" key="2">
    <source>
        <dbReference type="Proteomes" id="UP000611723"/>
    </source>
</evidence>
<dbReference type="PANTHER" id="PTHR37833:SF1">
    <property type="entry name" value="SIGNAL PEPTIDE PROTEIN"/>
    <property type="match status" value="1"/>
</dbReference>
<dbReference type="PANTHER" id="PTHR37833">
    <property type="entry name" value="LIPOPROTEIN-RELATED"/>
    <property type="match status" value="1"/>
</dbReference>
<reference evidence="1" key="1">
    <citation type="submission" date="2021-01" db="EMBL/GenBank/DDBJ databases">
        <title>Marivirga aurantiaca sp. nov., isolated from intertidal surface sediments.</title>
        <authorList>
            <person name="Zhang M."/>
        </authorList>
    </citation>
    <scope>NUCLEOTIDE SEQUENCE</scope>
    <source>
        <strain evidence="1">S37H4</strain>
    </source>
</reference>
<dbReference type="AlphaFoldDB" id="A0A934WWY5"/>
<dbReference type="RefSeq" id="WP_201430315.1">
    <property type="nucleotide sequence ID" value="NZ_JAEQBW010000002.1"/>
</dbReference>
<comment type="caution">
    <text evidence="1">The sequence shown here is derived from an EMBL/GenBank/DDBJ whole genome shotgun (WGS) entry which is preliminary data.</text>
</comment>
<sequence>MKNIHLLKNSICIVFVFFIHSFSFAQENERKITFLEESYDFGTLQEQQGEVKHVFQFINIGKDSIQLSSVRASCGCTTPFWEKTALMPGDTGKIVVAYNPLNRPGKFDKTVTVTSNAEPGLKILKISGFVTPKTLTVEDNFPTEIGDIRFKSKFLNFSTITTKEPVTKTFVIYNQSEDTVTFFDRVVSGDFISAKVIPSAIPPKEQAEIQVTYAPKMRDDLGFLNDQLTLFTDELENSNKSLSVIATILEYFPPMSEKELANAPHILFEEETYDFGHVNRGDLLKHTFLFKNTGKEPLNIRKTKTTCGCTVTDLKKMDYEGGADGELNVNFDTSGLSGSQVKRITLFTNDPTAPAKDIIIKAYVRE</sequence>
<proteinExistence type="predicted"/>
<keyword evidence="2" id="KW-1185">Reference proteome</keyword>